<keyword evidence="2" id="KW-1185">Reference proteome</keyword>
<name>A0A0V1MWD4_9BILA</name>
<dbReference type="AlphaFoldDB" id="A0A0V1MWD4"/>
<evidence type="ECO:0000313" key="2">
    <source>
        <dbReference type="Proteomes" id="UP000054843"/>
    </source>
</evidence>
<dbReference type="EMBL" id="JYDO01000033">
    <property type="protein sequence ID" value="KRZ75935.1"/>
    <property type="molecule type" value="Genomic_DNA"/>
</dbReference>
<organism evidence="1 2">
    <name type="scientific">Trichinella papuae</name>
    <dbReference type="NCBI Taxonomy" id="268474"/>
    <lineage>
        <taxon>Eukaryota</taxon>
        <taxon>Metazoa</taxon>
        <taxon>Ecdysozoa</taxon>
        <taxon>Nematoda</taxon>
        <taxon>Enoplea</taxon>
        <taxon>Dorylaimia</taxon>
        <taxon>Trichinellida</taxon>
        <taxon>Trichinellidae</taxon>
        <taxon>Trichinella</taxon>
    </lineage>
</organism>
<proteinExistence type="predicted"/>
<accession>A0A0V1MWD4</accession>
<gene>
    <name evidence="1" type="ORF">T10_13154</name>
</gene>
<comment type="caution">
    <text evidence="1">The sequence shown here is derived from an EMBL/GenBank/DDBJ whole genome shotgun (WGS) entry which is preliminary data.</text>
</comment>
<reference evidence="1 2" key="1">
    <citation type="submission" date="2015-01" db="EMBL/GenBank/DDBJ databases">
        <title>Evolution of Trichinella species and genotypes.</title>
        <authorList>
            <person name="Korhonen P.K."/>
            <person name="Edoardo P."/>
            <person name="Giuseppe L.R."/>
            <person name="Gasser R.B."/>
        </authorList>
    </citation>
    <scope>NUCLEOTIDE SEQUENCE [LARGE SCALE GENOMIC DNA]</scope>
    <source>
        <strain evidence="1">ISS1980</strain>
    </source>
</reference>
<sequence>MHVVYLMSEVQKSIRLQGICEYNTRDSTHFTLKLFLKCVLDDTTMDDLTSGLRMIKVILLEGMVS</sequence>
<dbReference type="Proteomes" id="UP000054843">
    <property type="component" value="Unassembled WGS sequence"/>
</dbReference>
<protein>
    <submittedName>
        <fullName evidence="1">Uncharacterized protein</fullName>
    </submittedName>
</protein>
<evidence type="ECO:0000313" key="1">
    <source>
        <dbReference type="EMBL" id="KRZ75935.1"/>
    </source>
</evidence>